<feature type="domain" description="Peptidase M1 membrane alanine aminopeptidase" evidence="1">
    <location>
        <begin position="22"/>
        <end position="85"/>
    </location>
</feature>
<name>A0A212CTD1_CEREH</name>
<gene>
    <name evidence="2" type="ORF">Celaphus_00006670</name>
</gene>
<evidence type="ECO:0000313" key="2">
    <source>
        <dbReference type="EMBL" id="OWK09205.1"/>
    </source>
</evidence>
<organism evidence="2 3">
    <name type="scientific">Cervus elaphus hippelaphus</name>
    <name type="common">European red deer</name>
    <dbReference type="NCBI Taxonomy" id="46360"/>
    <lineage>
        <taxon>Eukaryota</taxon>
        <taxon>Metazoa</taxon>
        <taxon>Chordata</taxon>
        <taxon>Craniata</taxon>
        <taxon>Vertebrata</taxon>
        <taxon>Euteleostomi</taxon>
        <taxon>Mammalia</taxon>
        <taxon>Eutheria</taxon>
        <taxon>Laurasiatheria</taxon>
        <taxon>Artiodactyla</taxon>
        <taxon>Ruminantia</taxon>
        <taxon>Pecora</taxon>
        <taxon>Cervidae</taxon>
        <taxon>Cervinae</taxon>
        <taxon>Cervus</taxon>
    </lineage>
</organism>
<dbReference type="GO" id="GO:0005737">
    <property type="term" value="C:cytoplasm"/>
    <property type="evidence" value="ECO:0007669"/>
    <property type="project" value="TreeGrafter"/>
</dbReference>
<dbReference type="GO" id="GO:0005615">
    <property type="term" value="C:extracellular space"/>
    <property type="evidence" value="ECO:0007669"/>
    <property type="project" value="TreeGrafter"/>
</dbReference>
<dbReference type="Gene3D" id="1.10.390.10">
    <property type="entry name" value="Neutral Protease Domain 2"/>
    <property type="match status" value="1"/>
</dbReference>
<accession>A0A212CTD1</accession>
<dbReference type="GO" id="GO:0006508">
    <property type="term" value="P:proteolysis"/>
    <property type="evidence" value="ECO:0007669"/>
    <property type="project" value="TreeGrafter"/>
</dbReference>
<dbReference type="InterPro" id="IPR027268">
    <property type="entry name" value="Peptidase_M4/M1_CTD_sf"/>
</dbReference>
<dbReference type="AlphaFoldDB" id="A0A212CTD1"/>
<dbReference type="InterPro" id="IPR050344">
    <property type="entry name" value="Peptidase_M1_aminopeptidases"/>
</dbReference>
<dbReference type="PANTHER" id="PTHR11533">
    <property type="entry name" value="PROTEASE M1 ZINC METALLOPROTEASE"/>
    <property type="match status" value="1"/>
</dbReference>
<dbReference type="Pfam" id="PF01433">
    <property type="entry name" value="Peptidase_M1"/>
    <property type="match status" value="1"/>
</dbReference>
<reference evidence="2 3" key="1">
    <citation type="journal article" date="2018" name="Mol. Genet. Genomics">
        <title>The red deer Cervus elaphus genome CerEla1.0: sequencing, annotating, genes, and chromosomes.</title>
        <authorList>
            <person name="Bana N.A."/>
            <person name="Nyiri A."/>
            <person name="Nagy J."/>
            <person name="Frank K."/>
            <person name="Nagy T."/>
            <person name="Steger V."/>
            <person name="Schiller M."/>
            <person name="Lakatos P."/>
            <person name="Sugar L."/>
            <person name="Horn P."/>
            <person name="Barta E."/>
            <person name="Orosz L."/>
        </authorList>
    </citation>
    <scope>NUCLEOTIDE SEQUENCE [LARGE SCALE GENOMIC DNA]</scope>
    <source>
        <strain evidence="2">Hungarian</strain>
    </source>
</reference>
<dbReference type="InterPro" id="IPR014782">
    <property type="entry name" value="Peptidase_M1_dom"/>
</dbReference>
<dbReference type="GO" id="GO:0043171">
    <property type="term" value="P:peptide catabolic process"/>
    <property type="evidence" value="ECO:0007669"/>
    <property type="project" value="TreeGrafter"/>
</dbReference>
<proteinExistence type="predicted"/>
<evidence type="ECO:0000313" key="3">
    <source>
        <dbReference type="Proteomes" id="UP000242450"/>
    </source>
</evidence>
<dbReference type="GO" id="GO:0042277">
    <property type="term" value="F:peptide binding"/>
    <property type="evidence" value="ECO:0007669"/>
    <property type="project" value="TreeGrafter"/>
</dbReference>
<evidence type="ECO:0000259" key="1">
    <source>
        <dbReference type="Pfam" id="PF01433"/>
    </source>
</evidence>
<dbReference type="OrthoDB" id="510539at2759"/>
<dbReference type="SUPFAM" id="SSF55486">
    <property type="entry name" value="Metalloproteases ('zincins'), catalytic domain"/>
    <property type="match status" value="1"/>
</dbReference>
<dbReference type="GO" id="GO:0070006">
    <property type="term" value="F:metalloaminopeptidase activity"/>
    <property type="evidence" value="ECO:0007669"/>
    <property type="project" value="TreeGrafter"/>
</dbReference>
<protein>
    <submittedName>
        <fullName evidence="2">LVRN</fullName>
    </submittedName>
</protein>
<dbReference type="GO" id="GO:0008270">
    <property type="term" value="F:zinc ion binding"/>
    <property type="evidence" value="ECO:0007669"/>
    <property type="project" value="InterPro"/>
</dbReference>
<comment type="caution">
    <text evidence="2">The sequence shown here is derived from an EMBL/GenBank/DDBJ whole genome shotgun (WGS) entry which is preliminary data.</text>
</comment>
<dbReference type="Proteomes" id="UP000242450">
    <property type="component" value="Chromosome 12"/>
</dbReference>
<dbReference type="PANTHER" id="PTHR11533:SF31">
    <property type="entry name" value="AMINOPEPTIDASE Q"/>
    <property type="match status" value="1"/>
</dbReference>
<dbReference type="GO" id="GO:0016020">
    <property type="term" value="C:membrane"/>
    <property type="evidence" value="ECO:0007669"/>
    <property type="project" value="TreeGrafter"/>
</dbReference>
<sequence length="172" mass="19774">MKEQTYWIRIWARKDAMADGNADFALNITDIIALPTFDNRAMENWGLLTFDESLLLLQPNDKLTEKKIMIFYIVSHEIGHQACGSQMWHENGWEGRTDARKEGGGRHPVLGSAAGMRLPLPARNAQLQQFCSNMLEEHQRLTVQAKLQTIKNENLKNKERSARIVAWLRKNT</sequence>
<keyword evidence="3" id="KW-1185">Reference proteome</keyword>
<dbReference type="EMBL" id="MKHE01000012">
    <property type="protein sequence ID" value="OWK09205.1"/>
    <property type="molecule type" value="Genomic_DNA"/>
</dbReference>